<proteinExistence type="predicted"/>
<name>A0A512IVQ5_9HYPH</name>
<dbReference type="RefSeq" id="WP_147082211.1">
    <property type="nucleotide sequence ID" value="NZ_BJZT01000048.1"/>
</dbReference>
<dbReference type="EMBL" id="BJZT01000048">
    <property type="protein sequence ID" value="GEP01679.1"/>
    <property type="molecule type" value="Genomic_DNA"/>
</dbReference>
<gene>
    <name evidence="1" type="ORF">MHA02_40660</name>
</gene>
<evidence type="ECO:0000313" key="2">
    <source>
        <dbReference type="Proteomes" id="UP000321258"/>
    </source>
</evidence>
<comment type="caution">
    <text evidence="1">The sequence shown here is derived from an EMBL/GenBank/DDBJ whole genome shotgun (WGS) entry which is preliminary data.</text>
</comment>
<keyword evidence="2" id="KW-1185">Reference proteome</keyword>
<accession>A0A512IVQ5</accession>
<dbReference type="Proteomes" id="UP000321258">
    <property type="component" value="Unassembled WGS sequence"/>
</dbReference>
<protein>
    <recommendedName>
        <fullName evidence="3">DUF4926 domain-containing protein</fullName>
    </recommendedName>
</protein>
<organism evidence="1 2">
    <name type="scientific">Methylobacterium haplocladii</name>
    <dbReference type="NCBI Taxonomy" id="1176176"/>
    <lineage>
        <taxon>Bacteria</taxon>
        <taxon>Pseudomonadati</taxon>
        <taxon>Pseudomonadota</taxon>
        <taxon>Alphaproteobacteria</taxon>
        <taxon>Hyphomicrobiales</taxon>
        <taxon>Methylobacteriaceae</taxon>
        <taxon>Methylobacterium</taxon>
    </lineage>
</organism>
<dbReference type="OrthoDB" id="7307608at2"/>
<reference evidence="1 2" key="1">
    <citation type="submission" date="2019-07" db="EMBL/GenBank/DDBJ databases">
        <title>Whole genome shotgun sequence of Methylobacterium haplocladii NBRC 107714.</title>
        <authorList>
            <person name="Hosoyama A."/>
            <person name="Uohara A."/>
            <person name="Ohji S."/>
            <person name="Ichikawa N."/>
        </authorList>
    </citation>
    <scope>NUCLEOTIDE SEQUENCE [LARGE SCALE GENOMIC DNA]</scope>
    <source>
        <strain evidence="1 2">NBRC 107714</strain>
    </source>
</reference>
<dbReference type="AlphaFoldDB" id="A0A512IVQ5"/>
<evidence type="ECO:0008006" key="3">
    <source>
        <dbReference type="Google" id="ProtNLM"/>
    </source>
</evidence>
<sequence length="83" mass="8832">MSVEFAYRIQHTTPQSLLRELDDVVLMVAVVSDDGDAIPAGTEGTAVSVHDGGQTCVVEFAEPEGALATVELHEIRPVERAAL</sequence>
<evidence type="ECO:0000313" key="1">
    <source>
        <dbReference type="EMBL" id="GEP01679.1"/>
    </source>
</evidence>